<feature type="compositionally biased region" description="Basic residues" evidence="1">
    <location>
        <begin position="509"/>
        <end position="519"/>
    </location>
</feature>
<feature type="compositionally biased region" description="Basic and acidic residues" evidence="1">
    <location>
        <begin position="491"/>
        <end position="501"/>
    </location>
</feature>
<feature type="region of interest" description="Disordered" evidence="1">
    <location>
        <begin position="701"/>
        <end position="745"/>
    </location>
</feature>
<dbReference type="AlphaFoldDB" id="A0A6A6BYW2"/>
<dbReference type="OrthoDB" id="3890834at2759"/>
<organism evidence="2 3">
    <name type="scientific">Zasmidium cellare ATCC 36951</name>
    <dbReference type="NCBI Taxonomy" id="1080233"/>
    <lineage>
        <taxon>Eukaryota</taxon>
        <taxon>Fungi</taxon>
        <taxon>Dikarya</taxon>
        <taxon>Ascomycota</taxon>
        <taxon>Pezizomycotina</taxon>
        <taxon>Dothideomycetes</taxon>
        <taxon>Dothideomycetidae</taxon>
        <taxon>Mycosphaerellales</taxon>
        <taxon>Mycosphaerellaceae</taxon>
        <taxon>Zasmidium</taxon>
    </lineage>
</organism>
<sequence length="888" mass="98844">MADYGLDILGVEDCTTNVANTMHMKAYPVRTKRSRSSTAPKAESEHDVIHNVPANGRGPNQMSGLQRQRNCGILLHATRSRQRREKAPEWSICRNPSLGFSDAPLAYIAGQLPGPSQEDLHAYHQQLIDSSTQCYAAAAYRWVDLLWNVARSHEILFHSIVVFARYKEANCACMKTFLDSKNRILRLISTRVQNPGDGTHHDGRTLVAIALLAYTDLRDGDFEAAETHLRALPLLSAADSWSPYEWVYIAWIDLRLALLRNQRPTLSYYIPPAFREPPFSMARQSARARKLALSNIKHGPRNGADQTFTNVCFHMFSSLHEIGLAWHALNQAGEIPFGALYGLEYSLRTMQDGVRTSEGSDHSSEVNELILLCIQLQTWILGRFWTPQRMETYIIVLRRAQSLLDGLAALPSTEEEIPPNDDWQGLTEVLDPTCILWITFTLAGIAIEFGHPCQAFSATATPCTNLKMMKHSEIGPILMIDGKIFFKKRKEAQNEAGRNEDSAQPWASRRPKGKQRKKSAPGTGLSVSGKQELPKENGKPDERQLGTITVKLPRDALNDLLKNGPDKASASSLRDIATAIHQEDAPLRVPTEAVRTFKIALFFCGPGVFKTRALFACNQNTLYDLAVVAEDVFGVALKDQEISTTFGNDMEVKCYPREPYKLGTLQEMGGLEEGLVFWVEDGRYKIPKALFEEVFAQRPTSGASKKRKAPGELDDDNDDKTYRSSSSASNNQKRKKPNTNGGTTTVIIDLPTKALDDILNNVPSKAPQKSIREIIAMIHSQKALITSHSKPADFTITTCRNQTTWKNHFRVNNVHKLHDLARAIAAASGTGIQSMLIDVVAVGREDVVQQYCVANVEDAGRTIEELGLVQGSRILFKANDKKQKDEGD</sequence>
<protein>
    <submittedName>
        <fullName evidence="2">Uncharacterized protein</fullName>
    </submittedName>
</protein>
<reference evidence="2" key="1">
    <citation type="journal article" date="2020" name="Stud. Mycol.">
        <title>101 Dothideomycetes genomes: a test case for predicting lifestyles and emergence of pathogens.</title>
        <authorList>
            <person name="Haridas S."/>
            <person name="Albert R."/>
            <person name="Binder M."/>
            <person name="Bloem J."/>
            <person name="Labutti K."/>
            <person name="Salamov A."/>
            <person name="Andreopoulos B."/>
            <person name="Baker S."/>
            <person name="Barry K."/>
            <person name="Bills G."/>
            <person name="Bluhm B."/>
            <person name="Cannon C."/>
            <person name="Castanera R."/>
            <person name="Culley D."/>
            <person name="Daum C."/>
            <person name="Ezra D."/>
            <person name="Gonzalez J."/>
            <person name="Henrissat B."/>
            <person name="Kuo A."/>
            <person name="Liang C."/>
            <person name="Lipzen A."/>
            <person name="Lutzoni F."/>
            <person name="Magnuson J."/>
            <person name="Mondo S."/>
            <person name="Nolan M."/>
            <person name="Ohm R."/>
            <person name="Pangilinan J."/>
            <person name="Park H.-J."/>
            <person name="Ramirez L."/>
            <person name="Alfaro M."/>
            <person name="Sun H."/>
            <person name="Tritt A."/>
            <person name="Yoshinaga Y."/>
            <person name="Zwiers L.-H."/>
            <person name="Turgeon B."/>
            <person name="Goodwin S."/>
            <person name="Spatafora J."/>
            <person name="Crous P."/>
            <person name="Grigoriev I."/>
        </authorList>
    </citation>
    <scope>NUCLEOTIDE SEQUENCE</scope>
    <source>
        <strain evidence="2">ATCC 36951</strain>
    </source>
</reference>
<keyword evidence="3" id="KW-1185">Reference proteome</keyword>
<evidence type="ECO:0000256" key="1">
    <source>
        <dbReference type="SAM" id="MobiDB-lite"/>
    </source>
</evidence>
<dbReference type="RefSeq" id="XP_033659598.1">
    <property type="nucleotide sequence ID" value="XM_033814760.1"/>
</dbReference>
<dbReference type="EMBL" id="ML993651">
    <property type="protein sequence ID" value="KAF2158709.1"/>
    <property type="molecule type" value="Genomic_DNA"/>
</dbReference>
<feature type="compositionally biased region" description="Basic and acidic residues" evidence="1">
    <location>
        <begin position="532"/>
        <end position="544"/>
    </location>
</feature>
<proteinExistence type="predicted"/>
<evidence type="ECO:0000313" key="3">
    <source>
        <dbReference type="Proteomes" id="UP000799537"/>
    </source>
</evidence>
<gene>
    <name evidence="2" type="ORF">M409DRAFT_61427</name>
</gene>
<evidence type="ECO:0000313" key="2">
    <source>
        <dbReference type="EMBL" id="KAF2158709.1"/>
    </source>
</evidence>
<accession>A0A6A6BYW2</accession>
<feature type="region of interest" description="Disordered" evidence="1">
    <location>
        <begin position="491"/>
        <end position="549"/>
    </location>
</feature>
<dbReference type="GeneID" id="54568032"/>
<dbReference type="Proteomes" id="UP000799537">
    <property type="component" value="Unassembled WGS sequence"/>
</dbReference>
<name>A0A6A6BYW2_ZASCE</name>